<dbReference type="Pfam" id="PF10387">
    <property type="entry name" value="DUF2442"/>
    <property type="match status" value="1"/>
</dbReference>
<geneLocation type="plasmid" evidence="1">
    <name>pRGFK1071</name>
</geneLocation>
<proteinExistence type="predicted"/>
<dbReference type="AlphaFoldDB" id="A0A0H5Q4P8"/>
<reference evidence="1" key="1">
    <citation type="submission" date="2015-06" db="EMBL/GenBank/DDBJ databases">
        <authorList>
            <person name="Joergensen T."/>
        </authorList>
    </citation>
    <scope>NUCLEOTIDE SEQUENCE</scope>
    <source>
        <plasmid evidence="1">pRGFK1071</plasmid>
    </source>
</reference>
<organism evidence="1">
    <name type="scientific">uncultured prokaryote</name>
    <dbReference type="NCBI Taxonomy" id="198431"/>
    <lineage>
        <taxon>unclassified sequences</taxon>
        <taxon>environmental samples</taxon>
    </lineage>
</organism>
<dbReference type="Gene3D" id="3.30.2020.40">
    <property type="entry name" value="Uncharacterised protein PF10387, DUF2442"/>
    <property type="match status" value="1"/>
</dbReference>
<sequence>MRTLTLENDPLAVAVEFSADAFRVVLDDGRELSVPLAWFPRLLHATPEQRQAWELIGRGEGLHWEELDEDISVAGLLAGRGDQTRRPPRAA</sequence>
<dbReference type="EMBL" id="LN853652">
    <property type="protein sequence ID" value="CRY96374.1"/>
    <property type="molecule type" value="Genomic_DNA"/>
</dbReference>
<reference evidence="1" key="2">
    <citation type="submission" date="2015-07" db="EMBL/GenBank/DDBJ databases">
        <title>Plasmids, circular viruses and viroids from rat gut.</title>
        <authorList>
            <person name="Jorgensen T.J."/>
            <person name="Hansen M.A."/>
            <person name="Xu Z."/>
            <person name="Tabak M.A."/>
            <person name="Sorensen S.J."/>
            <person name="Hansen L.H."/>
        </authorList>
    </citation>
    <scope>NUCLEOTIDE SEQUENCE</scope>
    <source>
        <plasmid evidence="1">pRGFK1071</plasmid>
    </source>
</reference>
<evidence type="ECO:0000313" key="1">
    <source>
        <dbReference type="EMBL" id="CRY96374.1"/>
    </source>
</evidence>
<protein>
    <recommendedName>
        <fullName evidence="2">DUF2442 domain-containing protein</fullName>
    </recommendedName>
</protein>
<keyword evidence="1" id="KW-0614">Plasmid</keyword>
<accession>A0A0H5Q4P8</accession>
<name>A0A0H5Q4P8_9ZZZZ</name>
<dbReference type="InterPro" id="IPR018841">
    <property type="entry name" value="DUF2442"/>
</dbReference>
<evidence type="ECO:0008006" key="2">
    <source>
        <dbReference type="Google" id="ProtNLM"/>
    </source>
</evidence>